<feature type="transmembrane region" description="Helical" evidence="1">
    <location>
        <begin position="109"/>
        <end position="141"/>
    </location>
</feature>
<sequence>MKLFIPRAGLASQLRFSSFSKMPRNTTFLSMSTRILKFPRPQLLARNALLEFSAGTSLALLFGSQLVSPPIKNDTILDVKQRNASVPEEIGLPSRVIPRRERNVNYRQLCLGSMLGLFLGIVVGKLSTILVFVTACGLLGVQWLENRGLLDKQSTIGLSKYVIKTGKESVDLNTLVWEKPSFKIPFLLTFVLAAVNI</sequence>
<evidence type="ECO:0000256" key="1">
    <source>
        <dbReference type="SAM" id="Phobius"/>
    </source>
</evidence>
<reference evidence="3" key="1">
    <citation type="submission" date="2016-03" db="EMBL/GenBank/DDBJ databases">
        <authorList>
            <person name="Devillers H."/>
        </authorList>
    </citation>
    <scope>NUCLEOTIDE SEQUENCE [LARGE SCALE GENOMIC DNA]</scope>
</reference>
<dbReference type="EMBL" id="LT598467">
    <property type="protein sequence ID" value="SCU96629.1"/>
    <property type="molecule type" value="Genomic_DNA"/>
</dbReference>
<evidence type="ECO:0000313" key="2">
    <source>
        <dbReference type="EMBL" id="SCU96629.1"/>
    </source>
</evidence>
<dbReference type="AlphaFoldDB" id="A0A1G4JZI1"/>
<keyword evidence="3" id="KW-1185">Reference proteome</keyword>
<keyword evidence="1" id="KW-0812">Transmembrane</keyword>
<keyword evidence="1" id="KW-1133">Transmembrane helix</keyword>
<dbReference type="STRING" id="1230905.A0A1G4JZI1"/>
<gene>
    <name evidence="2" type="ORF">LAMI_0F07184G</name>
</gene>
<keyword evidence="1" id="KW-0472">Membrane</keyword>
<evidence type="ECO:0000313" key="3">
    <source>
        <dbReference type="Proteomes" id="UP000191024"/>
    </source>
</evidence>
<name>A0A1G4JZI1_9SACH</name>
<dbReference type="Proteomes" id="UP000191024">
    <property type="component" value="Chromosome F"/>
</dbReference>
<dbReference type="OrthoDB" id="3990500at2759"/>
<organism evidence="2 3">
    <name type="scientific">Lachancea mirantina</name>
    <dbReference type="NCBI Taxonomy" id="1230905"/>
    <lineage>
        <taxon>Eukaryota</taxon>
        <taxon>Fungi</taxon>
        <taxon>Dikarya</taxon>
        <taxon>Ascomycota</taxon>
        <taxon>Saccharomycotina</taxon>
        <taxon>Saccharomycetes</taxon>
        <taxon>Saccharomycetales</taxon>
        <taxon>Saccharomycetaceae</taxon>
        <taxon>Lachancea</taxon>
    </lineage>
</organism>
<protein>
    <submittedName>
        <fullName evidence="2">LAMI_0F07184g1_1</fullName>
    </submittedName>
</protein>
<accession>A0A1G4JZI1</accession>
<proteinExistence type="predicted"/>